<feature type="signal peptide" evidence="2">
    <location>
        <begin position="1"/>
        <end position="23"/>
    </location>
</feature>
<dbReference type="Proteomes" id="UP000275883">
    <property type="component" value="Chromosome"/>
</dbReference>
<protein>
    <recommendedName>
        <fullName evidence="5">Lipoprotein</fullName>
    </recommendedName>
</protein>
<proteinExistence type="predicted"/>
<name>A0A3G8LGS0_9MOLU</name>
<reference evidence="3 4" key="1">
    <citation type="submission" date="2018-11" db="EMBL/GenBank/DDBJ databases">
        <title>Genome sequence of Mycoplasma struthionis sp. nov.</title>
        <authorList>
            <person name="Spergser J."/>
        </authorList>
    </citation>
    <scope>NUCLEOTIDE SEQUENCE [LARGE SCALE GENOMIC DNA]</scope>
    <source>
        <strain evidence="3 4">237IA</strain>
    </source>
</reference>
<keyword evidence="1" id="KW-0175">Coiled coil</keyword>
<evidence type="ECO:0000313" key="3">
    <source>
        <dbReference type="EMBL" id="AZG68711.1"/>
    </source>
</evidence>
<dbReference type="RefSeq" id="WP_124724405.1">
    <property type="nucleotide sequence ID" value="NZ_CP034044.1"/>
</dbReference>
<evidence type="ECO:0000256" key="1">
    <source>
        <dbReference type="SAM" id="Coils"/>
    </source>
</evidence>
<evidence type="ECO:0000313" key="4">
    <source>
        <dbReference type="Proteomes" id="UP000275883"/>
    </source>
</evidence>
<dbReference type="AlphaFoldDB" id="A0A3G8LGS0"/>
<organism evidence="3 4">
    <name type="scientific">Mycoplasma struthionis</name>
    <dbReference type="NCBI Taxonomy" id="538220"/>
    <lineage>
        <taxon>Bacteria</taxon>
        <taxon>Bacillati</taxon>
        <taxon>Mycoplasmatota</taxon>
        <taxon>Mollicutes</taxon>
        <taxon>Mycoplasmataceae</taxon>
        <taxon>Mycoplasma</taxon>
    </lineage>
</organism>
<evidence type="ECO:0000256" key="2">
    <source>
        <dbReference type="SAM" id="SignalP"/>
    </source>
</evidence>
<dbReference type="PROSITE" id="PS51257">
    <property type="entry name" value="PROKAR_LIPOPROTEIN"/>
    <property type="match status" value="1"/>
</dbReference>
<evidence type="ECO:0008006" key="5">
    <source>
        <dbReference type="Google" id="ProtNLM"/>
    </source>
</evidence>
<accession>A0A3G8LGS0</accession>
<gene>
    <name evidence="3" type="ORF">EGN60_01905</name>
</gene>
<keyword evidence="2" id="KW-0732">Signal</keyword>
<feature type="coiled-coil region" evidence="1">
    <location>
        <begin position="22"/>
        <end position="58"/>
    </location>
</feature>
<keyword evidence="4" id="KW-1185">Reference proteome</keyword>
<dbReference type="EMBL" id="CP034044">
    <property type="protein sequence ID" value="AZG68711.1"/>
    <property type="molecule type" value="Genomic_DNA"/>
</dbReference>
<sequence length="231" mass="27593">MKIKLKTVFLLAMPTLVPFVALSCIKNKDKELKKDLENKEIQNKSDFLEKENKENKETLTFEKFRDEKLKPVFIKLNKLVHIFNEHPDGIFIQNKKDGQIEFTFIYKQNQDLPLELFNKVKEVLRELKEAEENENFGIYKELKKAIFEDNTAERVQLYHTNTIDEVSSGSREIERYYRELSLDEYTLVEQILNNEKTSLTRNDLANIYIWYIKANKKLRENNSDWLFENLA</sequence>
<feature type="chain" id="PRO_5018267393" description="Lipoprotein" evidence="2">
    <location>
        <begin position="24"/>
        <end position="231"/>
    </location>
</feature>
<dbReference type="KEGG" id="mstr:EGN60_01905"/>